<reference evidence="6 7" key="1">
    <citation type="submission" date="2019-12" db="EMBL/GenBank/DDBJ databases">
        <title>Sporaefaciens musculi gen. nov., sp. nov., a novel bacterium isolated from the caecum of an obese mouse.</title>
        <authorList>
            <person name="Rasmussen T.S."/>
            <person name="Streidl T."/>
            <person name="Hitch T.C.A."/>
            <person name="Wortmann E."/>
            <person name="Deptula P."/>
            <person name="Hansen M."/>
            <person name="Nielsen D.S."/>
            <person name="Clavel T."/>
            <person name="Vogensen F.K."/>
        </authorList>
    </citation>
    <scope>NUCLEOTIDE SEQUENCE [LARGE SCALE GENOMIC DNA]</scope>
    <source>
        <strain evidence="6 7">WCA-9-b2</strain>
    </source>
</reference>
<keyword evidence="3" id="KW-0597">Phosphoprotein</keyword>
<dbReference type="InterPro" id="IPR007492">
    <property type="entry name" value="LytTR_DNA-bd_dom"/>
</dbReference>
<organism evidence="6 7">
    <name type="scientific">Sporofaciens musculi</name>
    <dbReference type="NCBI Taxonomy" id="2681861"/>
    <lineage>
        <taxon>Bacteria</taxon>
        <taxon>Bacillati</taxon>
        <taxon>Bacillota</taxon>
        <taxon>Clostridia</taxon>
        <taxon>Lachnospirales</taxon>
        <taxon>Lachnospiraceae</taxon>
        <taxon>Sporofaciens</taxon>
    </lineage>
</organism>
<dbReference type="PROSITE" id="PS50110">
    <property type="entry name" value="RESPONSE_REGULATORY"/>
    <property type="match status" value="1"/>
</dbReference>
<dbReference type="Pfam" id="PF00072">
    <property type="entry name" value="Response_reg"/>
    <property type="match status" value="1"/>
</dbReference>
<dbReference type="SUPFAM" id="SSF52172">
    <property type="entry name" value="CheY-like"/>
    <property type="match status" value="1"/>
</dbReference>
<evidence type="ECO:0000256" key="1">
    <source>
        <dbReference type="ARBA" id="ARBA00018672"/>
    </source>
</evidence>
<evidence type="ECO:0000313" key="6">
    <source>
        <dbReference type="EMBL" id="MXP74079.1"/>
    </source>
</evidence>
<evidence type="ECO:0000256" key="2">
    <source>
        <dbReference type="ARBA" id="ARBA00024867"/>
    </source>
</evidence>
<comment type="function">
    <text evidence="2">May play the central regulatory role in sporulation. It may be an element of the effector pathway responsible for the activation of sporulation genes in response to nutritional stress. Spo0A may act in concert with spo0H (a sigma factor) to control the expression of some genes that are critical to the sporulation process.</text>
</comment>
<gene>
    <name evidence="6" type="ORF">GN277_01090</name>
</gene>
<feature type="modified residue" description="4-aspartylphosphate" evidence="3">
    <location>
        <position position="59"/>
    </location>
</feature>
<evidence type="ECO:0000256" key="3">
    <source>
        <dbReference type="PROSITE-ProRule" id="PRU00169"/>
    </source>
</evidence>
<dbReference type="PROSITE" id="PS50930">
    <property type="entry name" value="HTH_LYTTR"/>
    <property type="match status" value="1"/>
</dbReference>
<dbReference type="InterPro" id="IPR046947">
    <property type="entry name" value="LytR-like"/>
</dbReference>
<dbReference type="Gene3D" id="3.40.50.2300">
    <property type="match status" value="1"/>
</dbReference>
<proteinExistence type="predicted"/>
<dbReference type="GO" id="GO:0003677">
    <property type="term" value="F:DNA binding"/>
    <property type="evidence" value="ECO:0007669"/>
    <property type="project" value="InterPro"/>
</dbReference>
<feature type="domain" description="Response regulatory" evidence="4">
    <location>
        <begin position="3"/>
        <end position="122"/>
    </location>
</feature>
<evidence type="ECO:0000313" key="7">
    <source>
        <dbReference type="Proteomes" id="UP000460412"/>
    </source>
</evidence>
<dbReference type="EMBL" id="WUQX01000001">
    <property type="protein sequence ID" value="MXP74079.1"/>
    <property type="molecule type" value="Genomic_DNA"/>
</dbReference>
<comment type="caution">
    <text evidence="6">The sequence shown here is derived from an EMBL/GenBank/DDBJ whole genome shotgun (WGS) entry which is preliminary data.</text>
</comment>
<dbReference type="InterPro" id="IPR011006">
    <property type="entry name" value="CheY-like_superfamily"/>
</dbReference>
<keyword evidence="7" id="KW-1185">Reference proteome</keyword>
<feature type="domain" description="HTH LytTR-type" evidence="5">
    <location>
        <begin position="141"/>
        <end position="233"/>
    </location>
</feature>
<sequence length="242" mass="28691">MLNIAVCDDDIQTTGKMERIIQKIAKKNFVDTDIEVFWCGESLVDAVTEGACFDIIYLDIEMDKEDGISAAKRIRLYDKNVLIIYVTSHENHMKESFEVRPFQFLVKPVNDRQMETCFKAAYDDINNGEFYFRYSYQRINYKVPIRDILYFESNKRKVFIVTEDATFELYGKLNEIENRLKTCKNSFLRVHQSFLVNYKHVKGQAYDFVIMDNGKKLSISEDRRRMISEQYCSMEDTFYVDK</sequence>
<dbReference type="Proteomes" id="UP000460412">
    <property type="component" value="Unassembled WGS sequence"/>
</dbReference>
<dbReference type="AlphaFoldDB" id="A0A7X3SH73"/>
<dbReference type="PANTHER" id="PTHR37299:SF1">
    <property type="entry name" value="STAGE 0 SPORULATION PROTEIN A HOMOLOG"/>
    <property type="match status" value="1"/>
</dbReference>
<dbReference type="InterPro" id="IPR001789">
    <property type="entry name" value="Sig_transdc_resp-reg_receiver"/>
</dbReference>
<name>A0A7X3SH73_9FIRM</name>
<protein>
    <recommendedName>
        <fullName evidence="1">Stage 0 sporulation protein A homolog</fullName>
    </recommendedName>
</protein>
<accession>A0A7X3SH73</accession>
<dbReference type="PANTHER" id="PTHR37299">
    <property type="entry name" value="TRANSCRIPTIONAL REGULATOR-RELATED"/>
    <property type="match status" value="1"/>
</dbReference>
<evidence type="ECO:0000259" key="4">
    <source>
        <dbReference type="PROSITE" id="PS50110"/>
    </source>
</evidence>
<evidence type="ECO:0000259" key="5">
    <source>
        <dbReference type="PROSITE" id="PS50930"/>
    </source>
</evidence>
<dbReference type="Gene3D" id="2.40.50.1020">
    <property type="entry name" value="LytTr DNA-binding domain"/>
    <property type="match status" value="1"/>
</dbReference>
<dbReference type="RefSeq" id="WP_159749106.1">
    <property type="nucleotide sequence ID" value="NZ_WUQX01000001.1"/>
</dbReference>
<dbReference type="GO" id="GO:0000156">
    <property type="term" value="F:phosphorelay response regulator activity"/>
    <property type="evidence" value="ECO:0007669"/>
    <property type="project" value="InterPro"/>
</dbReference>
<dbReference type="Pfam" id="PF04397">
    <property type="entry name" value="LytTR"/>
    <property type="match status" value="1"/>
</dbReference>
<dbReference type="SMART" id="SM00448">
    <property type="entry name" value="REC"/>
    <property type="match status" value="1"/>
</dbReference>
<dbReference type="SMART" id="SM00850">
    <property type="entry name" value="LytTR"/>
    <property type="match status" value="1"/>
</dbReference>